<feature type="compositionally biased region" description="Polar residues" evidence="1">
    <location>
        <begin position="9"/>
        <end position="21"/>
    </location>
</feature>
<evidence type="ECO:0000313" key="3">
    <source>
        <dbReference type="Proteomes" id="UP000191897"/>
    </source>
</evidence>
<name>A0A1S7SER2_AGRTU</name>
<reference evidence="2 3" key="1">
    <citation type="submission" date="2016-01" db="EMBL/GenBank/DDBJ databases">
        <authorList>
            <person name="Oliw E.H."/>
        </authorList>
    </citation>
    <scope>NUCLEOTIDE SEQUENCE [LARGE SCALE GENOMIC DNA]</scope>
    <source>
        <strain evidence="2 3">Kerr 14</strain>
    </source>
</reference>
<organism evidence="2 3">
    <name type="scientific">Agrobacterium tumefaciens str. Kerr 14</name>
    <dbReference type="NCBI Taxonomy" id="1183424"/>
    <lineage>
        <taxon>Bacteria</taxon>
        <taxon>Pseudomonadati</taxon>
        <taxon>Pseudomonadota</taxon>
        <taxon>Alphaproteobacteria</taxon>
        <taxon>Hyphomicrobiales</taxon>
        <taxon>Rhizobiaceae</taxon>
        <taxon>Rhizobium/Agrobacterium group</taxon>
        <taxon>Agrobacterium</taxon>
        <taxon>Agrobacterium tumefaciens complex</taxon>
    </lineage>
</organism>
<accession>A0A1S7SER2</accession>
<feature type="region of interest" description="Disordered" evidence="1">
    <location>
        <begin position="1"/>
        <end position="21"/>
    </location>
</feature>
<dbReference type="AlphaFoldDB" id="A0A1S7SER2"/>
<dbReference type="Proteomes" id="UP000191897">
    <property type="component" value="Unassembled WGS sequence"/>
</dbReference>
<dbReference type="InterPro" id="IPR009843">
    <property type="entry name" value="DUF1403"/>
</dbReference>
<sequence>MRPDRSRTASKLSSRSNSGRYRNTVRACRPFALSDLVSAITTARPDAEVLALGLTEAVLAHKLNWPRSVPLLLPERFGPALGTPDFTSKRTFRRFQIIENDATCG</sequence>
<proteinExistence type="predicted"/>
<dbReference type="EMBL" id="FBWC01000042">
    <property type="protein sequence ID" value="CUX68026.1"/>
    <property type="molecule type" value="Genomic_DNA"/>
</dbReference>
<evidence type="ECO:0000313" key="2">
    <source>
        <dbReference type="EMBL" id="CUX68026.1"/>
    </source>
</evidence>
<gene>
    <name evidence="2" type="ORF">AGR4C_pb30062</name>
</gene>
<dbReference type="Pfam" id="PF07183">
    <property type="entry name" value="DUF1403"/>
    <property type="match status" value="1"/>
</dbReference>
<protein>
    <submittedName>
        <fullName evidence="2">Uncharacterized protein</fullName>
    </submittedName>
</protein>
<evidence type="ECO:0000256" key="1">
    <source>
        <dbReference type="SAM" id="MobiDB-lite"/>
    </source>
</evidence>